<dbReference type="AlphaFoldDB" id="A0ABC9H1R7"/>
<dbReference type="PANTHER" id="PTHR48055">
    <property type="entry name" value="LEUCINE-RICH REPEAT RECEPTOR PROTEIN KINASE EMS1"/>
    <property type="match status" value="1"/>
</dbReference>
<gene>
    <name evidence="1" type="ORF">URODEC1_LOCUS122072</name>
    <name evidence="2" type="ORF">URODEC1_LOCUS123952</name>
</gene>
<dbReference type="EMBL" id="CAXIPR030004031">
    <property type="protein sequence ID" value="CAM0150912.1"/>
    <property type="molecule type" value="Genomic_DNA"/>
</dbReference>
<name>A0ABC9H1R7_9POAL</name>
<protein>
    <submittedName>
        <fullName evidence="1">Uncharacterized protein</fullName>
    </submittedName>
</protein>
<evidence type="ECO:0000313" key="1">
    <source>
        <dbReference type="EMBL" id="CAM0148832.1"/>
    </source>
</evidence>
<reference evidence="1 3" key="1">
    <citation type="submission" date="2024-10" db="EMBL/GenBank/DDBJ databases">
        <authorList>
            <person name="Ryan C."/>
        </authorList>
    </citation>
    <scope>NUCLEOTIDE SEQUENCE [LARGE SCALE GENOMIC DNA]</scope>
</reference>
<dbReference type="Gene3D" id="1.10.510.10">
    <property type="entry name" value="Transferase(Phosphotransferase) domain 1"/>
    <property type="match status" value="1"/>
</dbReference>
<dbReference type="EMBL" id="CAXIPR030001568">
    <property type="protein sequence ID" value="CAM0148832.1"/>
    <property type="molecule type" value="Genomic_DNA"/>
</dbReference>
<organism evidence="1 3">
    <name type="scientific">Urochloa decumbens</name>
    <dbReference type="NCBI Taxonomy" id="240449"/>
    <lineage>
        <taxon>Eukaryota</taxon>
        <taxon>Viridiplantae</taxon>
        <taxon>Streptophyta</taxon>
        <taxon>Embryophyta</taxon>
        <taxon>Tracheophyta</taxon>
        <taxon>Spermatophyta</taxon>
        <taxon>Magnoliopsida</taxon>
        <taxon>Liliopsida</taxon>
        <taxon>Poales</taxon>
        <taxon>Poaceae</taxon>
        <taxon>PACMAD clade</taxon>
        <taxon>Panicoideae</taxon>
        <taxon>Panicodae</taxon>
        <taxon>Paniceae</taxon>
        <taxon>Melinidinae</taxon>
        <taxon>Urochloa</taxon>
    </lineage>
</organism>
<comment type="caution">
    <text evidence="1">The sequence shown here is derived from an EMBL/GenBank/DDBJ whole genome shotgun (WGS) entry which is preliminary data.</text>
</comment>
<evidence type="ECO:0000313" key="2">
    <source>
        <dbReference type="EMBL" id="CAM0150912.1"/>
    </source>
</evidence>
<dbReference type="Proteomes" id="UP001497457">
    <property type="component" value="Unassembled WGS sequence"/>
</dbReference>
<accession>A0ABC9H1R7</accession>
<evidence type="ECO:0000313" key="3">
    <source>
        <dbReference type="Proteomes" id="UP001497457"/>
    </source>
</evidence>
<proteinExistence type="predicted"/>
<keyword evidence="3" id="KW-1185">Reference proteome</keyword>
<dbReference type="PANTHER" id="PTHR48055:SF63">
    <property type="entry name" value="PROTEIN KINASE DOMAIN-CONTAINING PROTEIN"/>
    <property type="match status" value="1"/>
</dbReference>
<dbReference type="InterPro" id="IPR051564">
    <property type="entry name" value="LRR_receptor-like_kinase"/>
</dbReference>
<sequence>MFTGRSPTDDIFRGSLDLHKFSEEALSERIWEIIDTKMWLHTDVSDKTTRSTIENCLVAIIALGVSCSKKQPRERMSIQDAVTEMHAIRDSCLMFGRPLQ</sequence>